<comment type="subcellular location">
    <subcellularLocation>
        <location evidence="3">Cytoplasm</location>
    </subcellularLocation>
</comment>
<evidence type="ECO:0000313" key="4">
    <source>
        <dbReference type="EMBL" id="HIU28240.1"/>
    </source>
</evidence>
<dbReference type="Proteomes" id="UP000824091">
    <property type="component" value="Unassembled WGS sequence"/>
</dbReference>
<keyword evidence="2 3" id="KW-0378">Hydrolase</keyword>
<dbReference type="CDD" id="cd00555">
    <property type="entry name" value="Maf"/>
    <property type="match status" value="1"/>
</dbReference>
<dbReference type="AlphaFoldDB" id="A0A9D1I775"/>
<dbReference type="GO" id="GO:0009117">
    <property type="term" value="P:nucleotide metabolic process"/>
    <property type="evidence" value="ECO:0007669"/>
    <property type="project" value="UniProtKB-KW"/>
</dbReference>
<dbReference type="InterPro" id="IPR003697">
    <property type="entry name" value="Maf-like"/>
</dbReference>
<evidence type="ECO:0000256" key="1">
    <source>
        <dbReference type="ARBA" id="ARBA00001968"/>
    </source>
</evidence>
<gene>
    <name evidence="4" type="primary">maf</name>
    <name evidence="4" type="ORF">IAD16_07675</name>
</gene>
<sequence>MSSRKFILASGSPRRIEMMRAHGLDPIICPAEIDENLPAIGGMKETVMFLALKKAKAVENSGDSRITDGSIIIAADTVVYKDEIMGKPKDFDDGFRMLSALRGTWHYVATGVALVESGAMNARVFTEVTKVWFTDYSDEELRAYLLTDEAYDKAGGYAIQGYFSRFTEKIEGDFNTVVGFPWDRIMTELDYF</sequence>
<comment type="function">
    <text evidence="3">Nucleoside triphosphate pyrophosphatase that hydrolyzes dTTP and UTP. May have a dual role in cell division arrest and in preventing the incorporation of modified nucleotides into cellular nucleic acids.</text>
</comment>
<dbReference type="Pfam" id="PF02545">
    <property type="entry name" value="Maf"/>
    <property type="match status" value="1"/>
</dbReference>
<evidence type="ECO:0000256" key="3">
    <source>
        <dbReference type="HAMAP-Rule" id="MF_00528"/>
    </source>
</evidence>
<accession>A0A9D1I775</accession>
<evidence type="ECO:0000256" key="2">
    <source>
        <dbReference type="ARBA" id="ARBA00022801"/>
    </source>
</evidence>
<dbReference type="EMBL" id="DVMO01000113">
    <property type="protein sequence ID" value="HIU28240.1"/>
    <property type="molecule type" value="Genomic_DNA"/>
</dbReference>
<feature type="site" description="Important for substrate specificity" evidence="3">
    <location>
        <position position="14"/>
    </location>
</feature>
<dbReference type="GO" id="GO:0005737">
    <property type="term" value="C:cytoplasm"/>
    <property type="evidence" value="ECO:0007669"/>
    <property type="project" value="UniProtKB-SubCell"/>
</dbReference>
<dbReference type="Gene3D" id="3.90.950.10">
    <property type="match status" value="1"/>
</dbReference>
<dbReference type="SUPFAM" id="SSF52972">
    <property type="entry name" value="ITPase-like"/>
    <property type="match status" value="1"/>
</dbReference>
<dbReference type="EC" id="3.6.1.9" evidence="3"/>
<feature type="site" description="Important for substrate specificity" evidence="3">
    <location>
        <position position="160"/>
    </location>
</feature>
<comment type="similarity">
    <text evidence="3">Belongs to the Maf family. YhdE subfamily.</text>
</comment>
<evidence type="ECO:0000313" key="5">
    <source>
        <dbReference type="Proteomes" id="UP000824091"/>
    </source>
</evidence>
<organism evidence="4 5">
    <name type="scientific">Candidatus Fimisoma avicola</name>
    <dbReference type="NCBI Taxonomy" id="2840826"/>
    <lineage>
        <taxon>Bacteria</taxon>
        <taxon>Bacillati</taxon>
        <taxon>Bacillota</taxon>
        <taxon>Clostridia</taxon>
        <taxon>Eubacteriales</taxon>
        <taxon>Candidatus Fimisoma</taxon>
    </lineage>
</organism>
<comment type="caution">
    <text evidence="4">The sequence shown here is derived from an EMBL/GenBank/DDBJ whole genome shotgun (WGS) entry which is preliminary data.</text>
</comment>
<dbReference type="PANTHER" id="PTHR43213">
    <property type="entry name" value="BIFUNCTIONAL DTTP/UTP PYROPHOSPHATASE/METHYLTRANSFERASE PROTEIN-RELATED"/>
    <property type="match status" value="1"/>
</dbReference>
<dbReference type="InterPro" id="IPR029001">
    <property type="entry name" value="ITPase-like_fam"/>
</dbReference>
<feature type="site" description="Important for substrate specificity" evidence="3">
    <location>
        <position position="77"/>
    </location>
</feature>
<comment type="cofactor">
    <cofactor evidence="1 3">
        <name>a divalent metal cation</name>
        <dbReference type="ChEBI" id="CHEBI:60240"/>
    </cofactor>
</comment>
<protein>
    <recommendedName>
        <fullName evidence="3">dTTP/UTP pyrophosphatase</fullName>
        <shortName evidence="3">dTTPase/UTPase</shortName>
        <ecNumber evidence="3">3.6.1.9</ecNumber>
    </recommendedName>
    <alternativeName>
        <fullName evidence="3">Nucleoside triphosphate pyrophosphatase</fullName>
    </alternativeName>
    <alternativeName>
        <fullName evidence="3">Nucleotide pyrophosphatase</fullName>
        <shortName evidence="3">Nucleotide PPase</shortName>
    </alternativeName>
</protein>
<dbReference type="PANTHER" id="PTHR43213:SF5">
    <property type="entry name" value="BIFUNCTIONAL DTTP_UTP PYROPHOSPHATASE_METHYLTRANSFERASE PROTEIN-RELATED"/>
    <property type="match status" value="1"/>
</dbReference>
<proteinExistence type="inferred from homology"/>
<feature type="active site" description="Proton acceptor" evidence="3">
    <location>
        <position position="76"/>
    </location>
</feature>
<comment type="caution">
    <text evidence="3">Lacks conserved residue(s) required for the propagation of feature annotation.</text>
</comment>
<comment type="catalytic activity">
    <reaction evidence="3">
        <text>dTTP + H2O = dTMP + diphosphate + H(+)</text>
        <dbReference type="Rhea" id="RHEA:28534"/>
        <dbReference type="ChEBI" id="CHEBI:15377"/>
        <dbReference type="ChEBI" id="CHEBI:15378"/>
        <dbReference type="ChEBI" id="CHEBI:33019"/>
        <dbReference type="ChEBI" id="CHEBI:37568"/>
        <dbReference type="ChEBI" id="CHEBI:63528"/>
        <dbReference type="EC" id="3.6.1.9"/>
    </reaction>
</comment>
<reference evidence="4" key="1">
    <citation type="submission" date="2020-10" db="EMBL/GenBank/DDBJ databases">
        <authorList>
            <person name="Gilroy R."/>
        </authorList>
    </citation>
    <scope>NUCLEOTIDE SEQUENCE</scope>
    <source>
        <strain evidence="4">11300</strain>
    </source>
</reference>
<dbReference type="HAMAP" id="MF_00528">
    <property type="entry name" value="Maf"/>
    <property type="match status" value="1"/>
</dbReference>
<keyword evidence="3" id="KW-0963">Cytoplasm</keyword>
<dbReference type="GO" id="GO:0047429">
    <property type="term" value="F:nucleoside triphosphate diphosphatase activity"/>
    <property type="evidence" value="ECO:0007669"/>
    <property type="project" value="UniProtKB-EC"/>
</dbReference>
<name>A0A9D1I775_9FIRM</name>
<keyword evidence="3" id="KW-0546">Nucleotide metabolism</keyword>
<dbReference type="PIRSF" id="PIRSF006305">
    <property type="entry name" value="Maf"/>
    <property type="match status" value="1"/>
</dbReference>
<dbReference type="NCBIfam" id="TIGR00172">
    <property type="entry name" value="maf"/>
    <property type="match status" value="1"/>
</dbReference>
<comment type="catalytic activity">
    <reaction evidence="3">
        <text>UTP + H2O = UMP + diphosphate + H(+)</text>
        <dbReference type="Rhea" id="RHEA:29395"/>
        <dbReference type="ChEBI" id="CHEBI:15377"/>
        <dbReference type="ChEBI" id="CHEBI:15378"/>
        <dbReference type="ChEBI" id="CHEBI:33019"/>
        <dbReference type="ChEBI" id="CHEBI:46398"/>
        <dbReference type="ChEBI" id="CHEBI:57865"/>
        <dbReference type="EC" id="3.6.1.9"/>
    </reaction>
</comment>
<reference evidence="4" key="2">
    <citation type="journal article" date="2021" name="PeerJ">
        <title>Extensive microbial diversity within the chicken gut microbiome revealed by metagenomics and culture.</title>
        <authorList>
            <person name="Gilroy R."/>
            <person name="Ravi A."/>
            <person name="Getino M."/>
            <person name="Pursley I."/>
            <person name="Horton D.L."/>
            <person name="Alikhan N.F."/>
            <person name="Baker D."/>
            <person name="Gharbi K."/>
            <person name="Hall N."/>
            <person name="Watson M."/>
            <person name="Adriaenssens E.M."/>
            <person name="Foster-Nyarko E."/>
            <person name="Jarju S."/>
            <person name="Secka A."/>
            <person name="Antonio M."/>
            <person name="Oren A."/>
            <person name="Chaudhuri R.R."/>
            <person name="La Ragione R."/>
            <person name="Hildebrand F."/>
            <person name="Pallen M.J."/>
        </authorList>
    </citation>
    <scope>NUCLEOTIDE SEQUENCE</scope>
    <source>
        <strain evidence="4">11300</strain>
    </source>
</reference>